<dbReference type="EMBL" id="BPLF01000003">
    <property type="protein sequence ID" value="GIX64186.1"/>
    <property type="molecule type" value="Genomic_DNA"/>
</dbReference>
<evidence type="ECO:0000256" key="1">
    <source>
        <dbReference type="SAM" id="MobiDB-lite"/>
    </source>
</evidence>
<feature type="region of interest" description="Disordered" evidence="1">
    <location>
        <begin position="143"/>
        <end position="214"/>
    </location>
</feature>
<organism evidence="2 3">
    <name type="scientific">Babesia caballi</name>
    <dbReference type="NCBI Taxonomy" id="5871"/>
    <lineage>
        <taxon>Eukaryota</taxon>
        <taxon>Sar</taxon>
        <taxon>Alveolata</taxon>
        <taxon>Apicomplexa</taxon>
        <taxon>Aconoidasida</taxon>
        <taxon>Piroplasmida</taxon>
        <taxon>Babesiidae</taxon>
        <taxon>Babesia</taxon>
    </lineage>
</organism>
<dbReference type="GeneID" id="94195667"/>
<name>A0AAV4LVH7_BABCB</name>
<gene>
    <name evidence="2" type="ORF">BcabD6B2_36210</name>
</gene>
<proteinExistence type="predicted"/>
<dbReference type="RefSeq" id="XP_067716255.1">
    <property type="nucleotide sequence ID" value="XM_067860154.1"/>
</dbReference>
<comment type="caution">
    <text evidence="2">The sequence shown here is derived from an EMBL/GenBank/DDBJ whole genome shotgun (WGS) entry which is preliminary data.</text>
</comment>
<sequence>MTNCTDVPPPNSLKEALDFAGALSENSGDLKNLVGQELEDRVTSKLNFHTKPKTVSEEEDSIKSNYDKVLYDLNDLRTSIVGLSHQTSYGSYRPLKESYGEDCVDLCVERMLAILPRLHVTLSFMKFKVDSLQKSLGGGVWENQQCDGGGSSGSGTSLSQWLKSDSHSPGLPSASEASSSRSSPTLLPGGYGSELSDNPGGSLDTPLGELLSGSGPDDGGSLHNLLLDVAIVTPWSPCNTATCVAVVRGLCDKSNDTFKKEMLRYPDLALAFKSVSSYITTLAPDNDTAKSSALLTALFTGAPFKYSQILETKAFQSYMSWLKDNLDSLIASLVTLGTETTSWSKDGLQRATISGPFGYGFSFSDQWKGWNNGLQTQISTSITKLTDELNELQQSLKQSFIISDPNASSGSAGSIAGGLIGTAAVGGAGAAVAFNVGGVTTALKGAFGCFK</sequence>
<feature type="compositionally biased region" description="Low complexity" evidence="1">
    <location>
        <begin position="168"/>
        <end position="188"/>
    </location>
</feature>
<dbReference type="Proteomes" id="UP001497744">
    <property type="component" value="Unassembled WGS sequence"/>
</dbReference>
<protein>
    <submittedName>
        <fullName evidence="2">Secreted antigen 1</fullName>
    </submittedName>
</protein>
<accession>A0AAV4LVH7</accession>
<evidence type="ECO:0000313" key="3">
    <source>
        <dbReference type="Proteomes" id="UP001497744"/>
    </source>
</evidence>
<keyword evidence="3" id="KW-1185">Reference proteome</keyword>
<reference evidence="2 3" key="1">
    <citation type="submission" date="2021-06" db="EMBL/GenBank/DDBJ databases">
        <title>Genome sequence of Babesia caballi.</title>
        <authorList>
            <person name="Yamagishi J."/>
            <person name="Kidaka T."/>
            <person name="Ochi A."/>
        </authorList>
    </citation>
    <scope>NUCLEOTIDE SEQUENCE [LARGE SCALE GENOMIC DNA]</scope>
    <source>
        <strain evidence="2">USDA-D6B2</strain>
    </source>
</reference>
<dbReference type="AlphaFoldDB" id="A0AAV4LVH7"/>
<evidence type="ECO:0000313" key="2">
    <source>
        <dbReference type="EMBL" id="GIX64186.1"/>
    </source>
</evidence>